<dbReference type="InterPro" id="IPR011990">
    <property type="entry name" value="TPR-like_helical_dom_sf"/>
</dbReference>
<dbReference type="InterPro" id="IPR019734">
    <property type="entry name" value="TPR_rpt"/>
</dbReference>
<accession>A0A1I1Z9G3</accession>
<dbReference type="SUPFAM" id="SSF48452">
    <property type="entry name" value="TPR-like"/>
    <property type="match status" value="1"/>
</dbReference>
<dbReference type="SMART" id="SM00028">
    <property type="entry name" value="TPR"/>
    <property type="match status" value="4"/>
</dbReference>
<dbReference type="RefSeq" id="WP_096332756.1">
    <property type="nucleotide sequence ID" value="NZ_FOMX01000011.1"/>
</dbReference>
<protein>
    <submittedName>
        <fullName evidence="1">Lipopolysaccharide biosynthesis regulator YciM, contains six TPR domains and a predicted metal-binding C-terminal domain</fullName>
    </submittedName>
</protein>
<dbReference type="OrthoDB" id="5492718at2"/>
<gene>
    <name evidence="1" type="ORF">SAMN02745121_03705</name>
</gene>
<dbReference type="Proteomes" id="UP000199400">
    <property type="component" value="Unassembled WGS sequence"/>
</dbReference>
<keyword evidence="2" id="KW-1185">Reference proteome</keyword>
<dbReference type="EMBL" id="FOMX01000011">
    <property type="protein sequence ID" value="SFE28401.1"/>
    <property type="molecule type" value="Genomic_DNA"/>
</dbReference>
<reference evidence="2" key="1">
    <citation type="submission" date="2016-10" db="EMBL/GenBank/DDBJ databases">
        <authorList>
            <person name="Varghese N."/>
            <person name="Submissions S."/>
        </authorList>
    </citation>
    <scope>NUCLEOTIDE SEQUENCE [LARGE SCALE GENOMIC DNA]</scope>
    <source>
        <strain evidence="2">ATCC 25963</strain>
    </source>
</reference>
<evidence type="ECO:0000313" key="1">
    <source>
        <dbReference type="EMBL" id="SFE28401.1"/>
    </source>
</evidence>
<dbReference type="STRING" id="54.SAMN02745121_03705"/>
<evidence type="ECO:0000313" key="2">
    <source>
        <dbReference type="Proteomes" id="UP000199400"/>
    </source>
</evidence>
<proteinExistence type="predicted"/>
<dbReference type="AlphaFoldDB" id="A0A1I1Z9G3"/>
<name>A0A1I1Z9G3_9BACT</name>
<dbReference type="Gene3D" id="1.25.40.10">
    <property type="entry name" value="Tetratricopeptide repeat domain"/>
    <property type="match status" value="2"/>
</dbReference>
<organism evidence="1 2">
    <name type="scientific">Nannocystis exedens</name>
    <dbReference type="NCBI Taxonomy" id="54"/>
    <lineage>
        <taxon>Bacteria</taxon>
        <taxon>Pseudomonadati</taxon>
        <taxon>Myxococcota</taxon>
        <taxon>Polyangia</taxon>
        <taxon>Nannocystales</taxon>
        <taxon>Nannocystaceae</taxon>
        <taxon>Nannocystis</taxon>
    </lineage>
</organism>
<sequence>MSELLAIVAAALAGGGVGAALAWWRLAPRREAIERLARRGHVIHELAEGDVENVAEELERIAEAEPNDATVFLALAALDRRRGRVERAKALHRTVLASAELAPELRVAGLVGLGRDLLAQGNEQAAVGALTRAISLAPRSVATLESLAQALEQAGAWERAAAAWERHEKLAPARRRRQSRIGRGHAVAGQALAALHEGDPFKARKLVERALELAPDSGHVWTARARVAAAAGAREEALEAWQRAWELAPAGAQALTGEAWSWAIEEGAQEELLERMQASLRTATASSLVVALAERVARRDPDQAALALARVASRSPAAALGLIRLRLAQGPRDATLDASVRDAAMKDTTPPTLVCRQCAAPMARFGFRCSCGAWDSAVAVEDLGPRRGHDPSRSRA</sequence>